<evidence type="ECO:0000256" key="2">
    <source>
        <dbReference type="ARBA" id="ARBA00023118"/>
    </source>
</evidence>
<gene>
    <name evidence="6" type="ORF">GCM10011518_26980</name>
</gene>
<evidence type="ECO:0000259" key="5">
    <source>
        <dbReference type="Pfam" id="PF20300"/>
    </source>
</evidence>
<evidence type="ECO:0000256" key="1">
    <source>
        <dbReference type="ARBA" id="ARBA00022741"/>
    </source>
</evidence>
<organism evidence="6 7">
    <name type="scientific">Flavobacterium limi</name>
    <dbReference type="NCBI Taxonomy" id="2045105"/>
    <lineage>
        <taxon>Bacteria</taxon>
        <taxon>Pseudomonadati</taxon>
        <taxon>Bacteroidota</taxon>
        <taxon>Flavobacteriia</taxon>
        <taxon>Flavobacteriales</taxon>
        <taxon>Flavobacteriaceae</taxon>
        <taxon>Flavobacterium</taxon>
    </lineage>
</organism>
<keyword evidence="2" id="KW-0051">Antiviral defense</keyword>
<evidence type="ECO:0000313" key="7">
    <source>
        <dbReference type="Proteomes" id="UP000655016"/>
    </source>
</evidence>
<evidence type="ECO:0000256" key="3">
    <source>
        <dbReference type="ARBA" id="ARBA00034315"/>
    </source>
</evidence>
<feature type="domain" description="Prokaryotic STING" evidence="5">
    <location>
        <begin position="85"/>
        <end position="213"/>
    </location>
</feature>
<comment type="caution">
    <text evidence="6">The sequence shown here is derived from an EMBL/GenBank/DDBJ whole genome shotgun (WGS) entry which is preliminary data.</text>
</comment>
<feature type="transmembrane region" description="Helical" evidence="4">
    <location>
        <begin position="20"/>
        <end position="40"/>
    </location>
</feature>
<keyword evidence="1" id="KW-0547">Nucleotide-binding</keyword>
<sequence length="240" mass="27814">MIQLKMTKLTKWISTNIWIIKWSSYILNTVSILIVLLWLFESIIEENLEIEFIIDLEALFAVTTGLLVVINQILRNLLKDAEYSPAYALAVGYINNFIAPVITQLKENGTKNPKLCIYRPSHFDELTSENVDRVKADLIHKKYELTEINLKLKGARARDILTLNKKDKVHTYFDFPNTLLSLYGYVDYKIESKANTSIEKIKNDLIAELIEQFYVKIDEMIKSKNLQNNISYCDKNLTAL</sequence>
<evidence type="ECO:0000256" key="4">
    <source>
        <dbReference type="SAM" id="Phobius"/>
    </source>
</evidence>
<protein>
    <recommendedName>
        <fullName evidence="5">Prokaryotic STING domain-containing protein</fullName>
    </recommendedName>
</protein>
<name>A0ABQ1UGM3_9FLAO</name>
<dbReference type="Pfam" id="PF20300">
    <property type="entry name" value="prok_STING"/>
    <property type="match status" value="1"/>
</dbReference>
<accession>A0ABQ1UGM3</accession>
<comment type="similarity">
    <text evidence="3">In the C-terminal section; belongs to the bacterial STING family.</text>
</comment>
<dbReference type="InterPro" id="IPR046876">
    <property type="entry name" value="Prok_STING"/>
</dbReference>
<keyword evidence="7" id="KW-1185">Reference proteome</keyword>
<dbReference type="EMBL" id="BMKP01000006">
    <property type="protein sequence ID" value="GGF16174.1"/>
    <property type="molecule type" value="Genomic_DNA"/>
</dbReference>
<feature type="transmembrane region" description="Helical" evidence="4">
    <location>
        <begin position="52"/>
        <end position="74"/>
    </location>
</feature>
<reference evidence="7" key="1">
    <citation type="journal article" date="2019" name="Int. J. Syst. Evol. Microbiol.">
        <title>The Global Catalogue of Microorganisms (GCM) 10K type strain sequencing project: providing services to taxonomists for standard genome sequencing and annotation.</title>
        <authorList>
            <consortium name="The Broad Institute Genomics Platform"/>
            <consortium name="The Broad Institute Genome Sequencing Center for Infectious Disease"/>
            <person name="Wu L."/>
            <person name="Ma J."/>
        </authorList>
    </citation>
    <scope>NUCLEOTIDE SEQUENCE [LARGE SCALE GENOMIC DNA]</scope>
    <source>
        <strain evidence="7">CGMCC 1.16060</strain>
    </source>
</reference>
<keyword evidence="4" id="KW-0472">Membrane</keyword>
<proteinExistence type="inferred from homology"/>
<keyword evidence="4" id="KW-1133">Transmembrane helix</keyword>
<evidence type="ECO:0000313" key="6">
    <source>
        <dbReference type="EMBL" id="GGF16174.1"/>
    </source>
</evidence>
<dbReference type="Proteomes" id="UP000655016">
    <property type="component" value="Unassembled WGS sequence"/>
</dbReference>
<keyword evidence="4" id="KW-0812">Transmembrane</keyword>